<feature type="transmembrane region" description="Helical" evidence="1">
    <location>
        <begin position="7"/>
        <end position="27"/>
    </location>
</feature>
<reference evidence="2 3" key="1">
    <citation type="submission" date="2015-03" db="EMBL/GenBank/DDBJ databases">
        <authorList>
            <person name="McCorrison J."/>
            <person name="Sanka R."/>
            <person name="Adams M."/>
            <person name="Brinkac L."/>
            <person name="Nierman W."/>
            <person name="Sutton G."/>
            <person name="Nelson K."/>
            <person name="Kiedrowski L."/>
            <person name="Guerrero D."/>
            <person name="Bonomo R."/>
        </authorList>
    </citation>
    <scope>NUCLEOTIDE SEQUENCE [LARGE SCALE GENOMIC DNA]</scope>
    <source>
        <strain evidence="2 3">42324</strain>
    </source>
</reference>
<keyword evidence="1" id="KW-0472">Membrane</keyword>
<keyword evidence="1" id="KW-0812">Transmembrane</keyword>
<accession>A0AAE2EDJ2</accession>
<protein>
    <submittedName>
        <fullName evidence="2">Uncharacterized protein</fullName>
    </submittedName>
</protein>
<dbReference type="Proteomes" id="UP000033344">
    <property type="component" value="Unassembled WGS sequence"/>
</dbReference>
<evidence type="ECO:0000313" key="3">
    <source>
        <dbReference type="Proteomes" id="UP000033344"/>
    </source>
</evidence>
<gene>
    <name evidence="2" type="ORF">SS44_12690</name>
</gene>
<evidence type="ECO:0000256" key="1">
    <source>
        <dbReference type="SAM" id="Phobius"/>
    </source>
</evidence>
<proteinExistence type="predicted"/>
<name>A0AAE2EDJ2_ENTCL</name>
<dbReference type="EMBL" id="JZYG01000012">
    <property type="protein sequence ID" value="KJM37962.1"/>
    <property type="molecule type" value="Genomic_DNA"/>
</dbReference>
<organism evidence="2 3">
    <name type="scientific">Enterobacter cloacae subsp. cloacae</name>
    <dbReference type="NCBI Taxonomy" id="336306"/>
    <lineage>
        <taxon>Bacteria</taxon>
        <taxon>Pseudomonadati</taxon>
        <taxon>Pseudomonadota</taxon>
        <taxon>Gammaproteobacteria</taxon>
        <taxon>Enterobacterales</taxon>
        <taxon>Enterobacteriaceae</taxon>
        <taxon>Enterobacter</taxon>
        <taxon>Enterobacter cloacae complex</taxon>
    </lineage>
</organism>
<evidence type="ECO:0000313" key="2">
    <source>
        <dbReference type="EMBL" id="KJM37962.1"/>
    </source>
</evidence>
<dbReference type="AlphaFoldDB" id="A0AAE2EDJ2"/>
<comment type="caution">
    <text evidence="2">The sequence shown here is derived from an EMBL/GenBank/DDBJ whole genome shotgun (WGS) entry which is preliminary data.</text>
</comment>
<keyword evidence="1" id="KW-1133">Transmembrane helix</keyword>
<sequence>MINVKNYILIFLRFTAIFSALNCYGVYAHNMPPVLVNQDFTVQMEDETVTLGERWTDDVARKIEVPIEGDFVGEVPFDGTHYKFYQHQKAGIDIYVSNLWWDKVERNADDYIVSQITLTAGEGKTPRGIHVGSTARELSNAYGKGQMENDAGEQWCFYQLGNKLLSFGIKDSKVVTITMNYDNGAQE</sequence>